<comment type="caution">
    <text evidence="2">The sequence shown here is derived from an EMBL/GenBank/DDBJ whole genome shotgun (WGS) entry which is preliminary data.</text>
</comment>
<dbReference type="PANTHER" id="PTHR31493:SF1">
    <property type="entry name" value="PROTEIN C19ORF12"/>
    <property type="match status" value="1"/>
</dbReference>
<dbReference type="AlphaFoldDB" id="A0A9X9PZN5"/>
<accession>A0A9X9PZN5</accession>
<proteinExistence type="inferred from homology"/>
<dbReference type="EMBL" id="CYRY02011353">
    <property type="protein sequence ID" value="VCW79118.1"/>
    <property type="molecule type" value="Genomic_DNA"/>
</dbReference>
<dbReference type="Pfam" id="PF20721">
    <property type="entry name" value="C19orf12"/>
    <property type="match status" value="1"/>
</dbReference>
<protein>
    <submittedName>
        <fullName evidence="2">Uncharacterized protein</fullName>
    </submittedName>
</protein>
<organism evidence="2 3">
    <name type="scientific">Gulo gulo</name>
    <name type="common">Wolverine</name>
    <name type="synonym">Gluton</name>
    <dbReference type="NCBI Taxonomy" id="48420"/>
    <lineage>
        <taxon>Eukaryota</taxon>
        <taxon>Metazoa</taxon>
        <taxon>Chordata</taxon>
        <taxon>Craniata</taxon>
        <taxon>Vertebrata</taxon>
        <taxon>Euteleostomi</taxon>
        <taxon>Mammalia</taxon>
        <taxon>Eutheria</taxon>
        <taxon>Laurasiatheria</taxon>
        <taxon>Carnivora</taxon>
        <taxon>Caniformia</taxon>
        <taxon>Musteloidea</taxon>
        <taxon>Mustelidae</taxon>
        <taxon>Guloninae</taxon>
        <taxon>Gulo</taxon>
    </lineage>
</organism>
<reference evidence="2 3" key="1">
    <citation type="submission" date="2018-10" db="EMBL/GenBank/DDBJ databases">
        <authorList>
            <person name="Ekblom R."/>
            <person name="Jareborg N."/>
        </authorList>
    </citation>
    <scope>NUCLEOTIDE SEQUENCE [LARGE SCALE GENOMIC DNA]</scope>
    <source>
        <tissue evidence="2">Muscle</tissue>
    </source>
</reference>
<gene>
    <name evidence="2" type="ORF">BN2614_LOCUS1</name>
</gene>
<dbReference type="PANTHER" id="PTHR31493">
    <property type="entry name" value="NAZO FAMILY MEMBER"/>
    <property type="match status" value="1"/>
</dbReference>
<evidence type="ECO:0000256" key="1">
    <source>
        <dbReference type="ARBA" id="ARBA00029457"/>
    </source>
</evidence>
<sequence>MKLLCCIAEERENKESVEQAVGGRMVGHVRGPSGAAVEWFVGFYGKWMKNREFKPIPQTIMELPPDKKPKLYNEAMAIFKHLKWRDTEDLNTLVMGSEALKKQLLAVLEKSLKG</sequence>
<evidence type="ECO:0000313" key="3">
    <source>
        <dbReference type="Proteomes" id="UP000269945"/>
    </source>
</evidence>
<comment type="similarity">
    <text evidence="1">Belongs to the C19orf12 family.</text>
</comment>
<keyword evidence="3" id="KW-1185">Reference proteome</keyword>
<dbReference type="InterPro" id="IPR033369">
    <property type="entry name" value="C19orf12"/>
</dbReference>
<evidence type="ECO:0000313" key="2">
    <source>
        <dbReference type="EMBL" id="VCW79118.1"/>
    </source>
</evidence>
<name>A0A9X9PZN5_GULGU</name>
<dbReference type="Proteomes" id="UP000269945">
    <property type="component" value="Unassembled WGS sequence"/>
</dbReference>